<dbReference type="PIRSF" id="PIRSF026631">
    <property type="entry name" value="UCP026631"/>
    <property type="match status" value="1"/>
</dbReference>
<name>A0A078M2H7_9BACL</name>
<feature type="domain" description="YdbS-like PH" evidence="2">
    <location>
        <begin position="382"/>
        <end position="450"/>
    </location>
</feature>
<evidence type="ECO:0000313" key="3">
    <source>
        <dbReference type="EMBL" id="CEA00444.1"/>
    </source>
</evidence>
<feature type="transmembrane region" description="Helical" evidence="1">
    <location>
        <begin position="162"/>
        <end position="180"/>
    </location>
</feature>
<feature type="transmembrane region" description="Helical" evidence="1">
    <location>
        <begin position="200"/>
        <end position="223"/>
    </location>
</feature>
<feature type="transmembrane region" description="Helical" evidence="1">
    <location>
        <begin position="328"/>
        <end position="349"/>
    </location>
</feature>
<feature type="transmembrane region" description="Helical" evidence="1">
    <location>
        <begin position="355"/>
        <end position="374"/>
    </location>
</feature>
<dbReference type="AlphaFoldDB" id="A0A078M2H7"/>
<accession>A0A078M2H7</accession>
<keyword evidence="1" id="KW-1133">Transmembrane helix</keyword>
<dbReference type="PANTHER" id="PTHR34473">
    <property type="entry name" value="UPF0699 TRANSMEMBRANE PROTEIN YDBS"/>
    <property type="match status" value="1"/>
</dbReference>
<sequence>MWQRYPARKWLYDVVTIVKDYFFIALILFVVSRSDSMVFTGLRWLFLAFIVLVTLAKITTWLTFRYQLDGDRIHLKRGLFTKQEQTIPRSRIQNVQRSTSFTHRVTGLTSLLLEVADGAEAEVKFDALTREQADRIERFVQGEQAAAPIVRDVLFTPTTSELVKASFTSLSFLLIIPLGLKVWQFTDDWRIEITWLQHTWVIALLVIVGIILAVGAGIAKIFFTYWGYTIDADAERIYIRRGVINETRFTVEKQRIQAIEYKQSLVKRMLGLVSITLITTGDATISEGETIRELYPYLPTDKAQTLMSDLLPQYALNPPTKRLPKRALIVRLLRPSYMFVVLLIALWYWQPTYWYAAFGWLILLTIVRLLDFYATRYEVATMFQMQTGALEVSRLVYARAKIIEVEIKQSFWQRRFGLASIHMTGRGAPVRHATLRDVTWDEAQAFVAWYYARTEDVRRS</sequence>
<evidence type="ECO:0000256" key="1">
    <source>
        <dbReference type="SAM" id="Phobius"/>
    </source>
</evidence>
<dbReference type="PANTHER" id="PTHR34473:SF2">
    <property type="entry name" value="UPF0699 TRANSMEMBRANE PROTEIN YDBT"/>
    <property type="match status" value="1"/>
</dbReference>
<feature type="transmembrane region" description="Helical" evidence="1">
    <location>
        <begin position="12"/>
        <end position="32"/>
    </location>
</feature>
<protein>
    <submittedName>
        <fullName evidence="3">Bacterial membrane flanked domain protein</fullName>
    </submittedName>
</protein>
<feature type="domain" description="YdbS-like PH" evidence="2">
    <location>
        <begin position="226"/>
        <end position="306"/>
    </location>
</feature>
<keyword evidence="1" id="KW-0812">Transmembrane</keyword>
<gene>
    <name evidence="3" type="ORF">BN1050_00613</name>
</gene>
<proteinExistence type="predicted"/>
<evidence type="ECO:0000259" key="2">
    <source>
        <dbReference type="Pfam" id="PF03703"/>
    </source>
</evidence>
<dbReference type="InterPro" id="IPR005182">
    <property type="entry name" value="YdbS-like_PH"/>
</dbReference>
<reference evidence="3" key="1">
    <citation type="submission" date="2014-07" db="EMBL/GenBank/DDBJ databases">
        <authorList>
            <person name="Urmite Genomes Urmite Genomes"/>
        </authorList>
    </citation>
    <scope>NUCLEOTIDE SEQUENCE</scope>
    <source>
        <strain evidence="3">13S34_air</strain>
    </source>
</reference>
<organism evidence="3">
    <name type="scientific">Metalysinibacillus saudimassiliensis</name>
    <dbReference type="NCBI Taxonomy" id="1461583"/>
    <lineage>
        <taxon>Bacteria</taxon>
        <taxon>Bacillati</taxon>
        <taxon>Bacillota</taxon>
        <taxon>Bacilli</taxon>
        <taxon>Bacillales</taxon>
        <taxon>Caryophanaceae</taxon>
        <taxon>Metalysinibacillus</taxon>
    </lineage>
</organism>
<dbReference type="EMBL" id="LN483073">
    <property type="protein sequence ID" value="CEA00444.1"/>
    <property type="molecule type" value="Genomic_DNA"/>
</dbReference>
<dbReference type="HOGENOM" id="CLU_024617_5_0_9"/>
<dbReference type="InterPro" id="IPR014529">
    <property type="entry name" value="UCP026631"/>
</dbReference>
<keyword evidence="1" id="KW-0472">Membrane</keyword>
<feature type="domain" description="YdbS-like PH" evidence="2">
    <location>
        <begin position="61"/>
        <end position="139"/>
    </location>
</feature>
<feature type="transmembrane region" description="Helical" evidence="1">
    <location>
        <begin position="44"/>
        <end position="64"/>
    </location>
</feature>
<dbReference type="PATRIC" id="fig|1461583.4.peg.585"/>
<dbReference type="Pfam" id="PF03703">
    <property type="entry name" value="bPH_2"/>
    <property type="match status" value="3"/>
</dbReference>